<organism evidence="2 3">
    <name type="scientific">Ranitomeya imitator</name>
    <name type="common">mimic poison frog</name>
    <dbReference type="NCBI Taxonomy" id="111125"/>
    <lineage>
        <taxon>Eukaryota</taxon>
        <taxon>Metazoa</taxon>
        <taxon>Chordata</taxon>
        <taxon>Craniata</taxon>
        <taxon>Vertebrata</taxon>
        <taxon>Euteleostomi</taxon>
        <taxon>Amphibia</taxon>
        <taxon>Batrachia</taxon>
        <taxon>Anura</taxon>
        <taxon>Neobatrachia</taxon>
        <taxon>Hyloidea</taxon>
        <taxon>Dendrobatidae</taxon>
        <taxon>Dendrobatinae</taxon>
        <taxon>Ranitomeya</taxon>
    </lineage>
</organism>
<gene>
    <name evidence="2" type="ORF">RIMI_LOCUS2940978</name>
</gene>
<dbReference type="PANTHER" id="PTHR21301:SF13">
    <property type="match status" value="1"/>
</dbReference>
<feature type="domain" description="Helix-turn-helix" evidence="1">
    <location>
        <begin position="93"/>
        <end position="149"/>
    </location>
</feature>
<accession>A0ABN9KWK4</accession>
<dbReference type="InterPro" id="IPR058912">
    <property type="entry name" value="HTH_animal"/>
</dbReference>
<dbReference type="PANTHER" id="PTHR21301">
    <property type="entry name" value="REVERSE TRANSCRIPTASE"/>
    <property type="match status" value="1"/>
</dbReference>
<dbReference type="Pfam" id="PF26215">
    <property type="entry name" value="HTH_animal"/>
    <property type="match status" value="1"/>
</dbReference>
<proteinExistence type="predicted"/>
<evidence type="ECO:0000259" key="1">
    <source>
        <dbReference type="Pfam" id="PF26215"/>
    </source>
</evidence>
<evidence type="ECO:0000313" key="2">
    <source>
        <dbReference type="EMBL" id="CAJ0927082.1"/>
    </source>
</evidence>
<evidence type="ECO:0000313" key="3">
    <source>
        <dbReference type="Proteomes" id="UP001176940"/>
    </source>
</evidence>
<keyword evidence="3" id="KW-1185">Reference proteome</keyword>
<reference evidence="2" key="1">
    <citation type="submission" date="2023-07" db="EMBL/GenBank/DDBJ databases">
        <authorList>
            <person name="Stuckert A."/>
        </authorList>
    </citation>
    <scope>NUCLEOTIDE SEQUENCE</scope>
</reference>
<sequence length="363" mass="41552">MVEVVKEMHPRLPTLYLIPKIHKNAMDPPGRPIVSGNGVLCEVVTMVIDHYLKPLLTYKAGRNVEFLDLSIKIDEQGSLFTDLFRKPTATNSFLHATSAHPPATIRGIPVGQFLRAKRICTNPEDFNSQSADLSRRFLERGYSKRNIKRGYQRALKTNRNDLLYKQMDKSGSSDNKKNGVRFITTYHNKWHQFTDILQRHWKILCSDPILKEILPERPMFHSLYSPVGDAKSISSTNSGFYPCGLCKACRNHTKSKTFSNFNNIKIYTIRKRITCASRGVIYHASCPCNKVYIGLTTRELKIRTREHCRDIVNAKTTQEETPLKTLPRHFKQHHQCNPHELKIKGIDLVELGIRGGNLSKQLA</sequence>
<dbReference type="EMBL" id="CAUEEQ010004289">
    <property type="protein sequence ID" value="CAJ0927082.1"/>
    <property type="molecule type" value="Genomic_DNA"/>
</dbReference>
<dbReference type="Proteomes" id="UP001176940">
    <property type="component" value="Unassembled WGS sequence"/>
</dbReference>
<protein>
    <recommendedName>
        <fullName evidence="1">Helix-turn-helix domain-containing protein</fullName>
    </recommendedName>
</protein>
<comment type="caution">
    <text evidence="2">The sequence shown here is derived from an EMBL/GenBank/DDBJ whole genome shotgun (WGS) entry which is preliminary data.</text>
</comment>
<name>A0ABN9KWK4_9NEOB</name>